<dbReference type="RefSeq" id="WP_055060509.1">
    <property type="nucleotide sequence ID" value="NZ_CZBP01000037.1"/>
</dbReference>
<feature type="chain" id="PRO_5039046811" evidence="1">
    <location>
        <begin position="29"/>
        <end position="271"/>
    </location>
</feature>
<dbReference type="AlphaFoldDB" id="A0A174VQ20"/>
<sequence>MNINKKMKKFAKILAASLVITSFCPTVSGLPVQVNSSVEVQAAVKAKAPSCVAKQTVYVVASFGGPNVGDEPKNIFGLPDCYIFIKNLSPNAKITNIKSSNKNIKATKREGMNALELSMANPSQCQKNLVGAASTISFRVTQNGKTYKLSCRINIAERKSPFAKFTVGSEDYAQYFNGYMYVNANKLKGKKKVYVKTAPGIVLDSINISYTQGGKHKNKNIKNGSTINLTTCRHISVSYHVTKKPANYTAPTKWYGVVPSPLHDYNTLLFK</sequence>
<reference evidence="2 3" key="1">
    <citation type="submission" date="2015-09" db="EMBL/GenBank/DDBJ databases">
        <authorList>
            <consortium name="Pathogen Informatics"/>
        </authorList>
    </citation>
    <scope>NUCLEOTIDE SEQUENCE [LARGE SCALE GENOMIC DNA]</scope>
    <source>
        <strain evidence="2 3">2789STDY5834957</strain>
    </source>
</reference>
<organism evidence="2 3">
    <name type="scientific">Blautia obeum</name>
    <dbReference type="NCBI Taxonomy" id="40520"/>
    <lineage>
        <taxon>Bacteria</taxon>
        <taxon>Bacillati</taxon>
        <taxon>Bacillota</taxon>
        <taxon>Clostridia</taxon>
        <taxon>Lachnospirales</taxon>
        <taxon>Lachnospiraceae</taxon>
        <taxon>Blautia</taxon>
    </lineage>
</organism>
<evidence type="ECO:0000256" key="1">
    <source>
        <dbReference type="SAM" id="SignalP"/>
    </source>
</evidence>
<keyword evidence="1" id="KW-0732">Signal</keyword>
<feature type="signal peptide" evidence="1">
    <location>
        <begin position="1"/>
        <end position="28"/>
    </location>
</feature>
<name>A0A174VQ20_9FIRM</name>
<evidence type="ECO:0000313" key="2">
    <source>
        <dbReference type="EMBL" id="CUQ36893.1"/>
    </source>
</evidence>
<gene>
    <name evidence="2" type="ORF">ERS852569_03432</name>
</gene>
<evidence type="ECO:0000313" key="3">
    <source>
        <dbReference type="Proteomes" id="UP000095762"/>
    </source>
</evidence>
<dbReference type="Proteomes" id="UP000095762">
    <property type="component" value="Unassembled WGS sequence"/>
</dbReference>
<proteinExistence type="predicted"/>
<accession>A0A174VQ20</accession>
<protein>
    <submittedName>
        <fullName evidence="2">Uncharacterized protein</fullName>
    </submittedName>
</protein>
<dbReference type="EMBL" id="CZBP01000037">
    <property type="protein sequence ID" value="CUQ36893.1"/>
    <property type="molecule type" value="Genomic_DNA"/>
</dbReference>